<gene>
    <name evidence="2" type="ORF">G3I71_38800</name>
</gene>
<protein>
    <submittedName>
        <fullName evidence="2">Uncharacterized protein</fullName>
    </submittedName>
</protein>
<name>A0A6B3C470_9ACTN</name>
<keyword evidence="1" id="KW-0472">Membrane</keyword>
<evidence type="ECO:0000256" key="1">
    <source>
        <dbReference type="SAM" id="Phobius"/>
    </source>
</evidence>
<dbReference type="RefSeq" id="WP_164322465.1">
    <property type="nucleotide sequence ID" value="NZ_JAAGLU010000045.1"/>
</dbReference>
<dbReference type="AlphaFoldDB" id="A0A6B3C470"/>
<feature type="transmembrane region" description="Helical" evidence="1">
    <location>
        <begin position="6"/>
        <end position="30"/>
    </location>
</feature>
<keyword evidence="1" id="KW-0812">Transmembrane</keyword>
<accession>A0A6B3C470</accession>
<comment type="caution">
    <text evidence="2">The sequence shown here is derived from an EMBL/GenBank/DDBJ whole genome shotgun (WGS) entry which is preliminary data.</text>
</comment>
<sequence>MNTATDNIVGILVVVAVFVALALPSLIGMARDRRIDRQLREAQQTRREAERIGPTTLPVRRQRYFTTTVTHHS</sequence>
<proteinExistence type="predicted"/>
<keyword evidence="1" id="KW-1133">Transmembrane helix</keyword>
<organism evidence="2">
    <name type="scientific">Streptomyces sp. SID12501</name>
    <dbReference type="NCBI Taxonomy" id="2706042"/>
    <lineage>
        <taxon>Bacteria</taxon>
        <taxon>Bacillati</taxon>
        <taxon>Actinomycetota</taxon>
        <taxon>Actinomycetes</taxon>
        <taxon>Kitasatosporales</taxon>
        <taxon>Streptomycetaceae</taxon>
        <taxon>Streptomyces</taxon>
    </lineage>
</organism>
<reference evidence="2" key="1">
    <citation type="submission" date="2020-01" db="EMBL/GenBank/DDBJ databases">
        <title>Insect and environment-associated Actinomycetes.</title>
        <authorList>
            <person name="Currrie C."/>
            <person name="Chevrette M."/>
            <person name="Carlson C."/>
            <person name="Stubbendieck R."/>
            <person name="Wendt-Pienkowski E."/>
        </authorList>
    </citation>
    <scope>NUCLEOTIDE SEQUENCE</scope>
    <source>
        <strain evidence="2">SID12501</strain>
    </source>
</reference>
<evidence type="ECO:0000313" key="2">
    <source>
        <dbReference type="EMBL" id="NEC91621.1"/>
    </source>
</evidence>
<dbReference type="EMBL" id="JAAGLU010000045">
    <property type="protein sequence ID" value="NEC91621.1"/>
    <property type="molecule type" value="Genomic_DNA"/>
</dbReference>